<reference evidence="15" key="1">
    <citation type="submission" date="2019-04" db="EMBL/GenBank/DDBJ databases">
        <title>Whole genome sequencing of cave bacteria.</title>
        <authorList>
            <person name="Gan H.M."/>
            <person name="Barton H."/>
            <person name="Savka M.A."/>
        </authorList>
    </citation>
    <scope>NUCLEOTIDE SEQUENCE [LARGE SCALE GENOMIC DNA]</scope>
    <source>
        <strain evidence="15">LC387</strain>
    </source>
</reference>
<protein>
    <recommendedName>
        <fullName evidence="3">thioredoxin-dependent peroxiredoxin</fullName>
        <ecNumber evidence="3">1.11.1.24</ecNumber>
    </recommendedName>
    <alternativeName>
        <fullName evidence="9">Thioredoxin peroxidase</fullName>
    </alternativeName>
    <alternativeName>
        <fullName evidence="11">Thioredoxin-dependent peroxiredoxin Bcp</fullName>
    </alternativeName>
</protein>
<evidence type="ECO:0000256" key="7">
    <source>
        <dbReference type="ARBA" id="ARBA00023157"/>
    </source>
</evidence>
<dbReference type="Proteomes" id="UP000034832">
    <property type="component" value="Unassembled WGS sequence"/>
</dbReference>
<sequence length="249" mass="25902">MSKKTRKKSSKSSPTAGSGKTKTSKRVATRAAASSAAGKSGRKTTAKRGAAKAAATKKTSAASTSKRAGAKTASARKPAASATKGKPATTPVRMVGTLTEGKPAPAFSLPRDGGQLVSLKTYAGRKLVIFFYPRADTPGCTLEAVAFSRLANAFAAAQTAVLGVSADPVTAQERFRDKHELTVPLLSDETLGMLKAYGVWGEKSMYGKTFMGIIRTTVLLDASGKVAKIWRNVRVDGHADEVLAAARVA</sequence>
<comment type="subunit">
    <text evidence="2">Monomer.</text>
</comment>
<dbReference type="InterPro" id="IPR050924">
    <property type="entry name" value="Peroxiredoxin_BCP/PrxQ"/>
</dbReference>
<comment type="function">
    <text evidence="1">Thiol-specific peroxidase that catalyzes the reduction of hydrogen peroxide and organic hydroperoxides to water and alcohols, respectively. Plays a role in cell protection against oxidative stress by detoxifying peroxides and as sensor of hydrogen peroxide-mediated signaling events.</text>
</comment>
<dbReference type="AlphaFoldDB" id="A0A4U6BRD2"/>
<name>A0A4U6BRD2_9BRAD</name>
<evidence type="ECO:0000256" key="9">
    <source>
        <dbReference type="ARBA" id="ARBA00032824"/>
    </source>
</evidence>
<comment type="caution">
    <text evidence="15">The sequence shown here is derived from an EMBL/GenBank/DDBJ whole genome shotgun (WGS) entry which is preliminary data.</text>
</comment>
<dbReference type="STRING" id="211460.YH63_01190"/>
<evidence type="ECO:0000256" key="13">
    <source>
        <dbReference type="SAM" id="MobiDB-lite"/>
    </source>
</evidence>
<dbReference type="InterPro" id="IPR036249">
    <property type="entry name" value="Thioredoxin-like_sf"/>
</dbReference>
<dbReference type="InterPro" id="IPR000866">
    <property type="entry name" value="AhpC/TSA"/>
</dbReference>
<comment type="similarity">
    <text evidence="10">Belongs to the peroxiredoxin family. BCP/PrxQ subfamily.</text>
</comment>
<dbReference type="GO" id="GO:0034599">
    <property type="term" value="P:cellular response to oxidative stress"/>
    <property type="evidence" value="ECO:0007669"/>
    <property type="project" value="TreeGrafter"/>
</dbReference>
<evidence type="ECO:0000313" key="15">
    <source>
        <dbReference type="EMBL" id="TKT73140.1"/>
    </source>
</evidence>
<evidence type="ECO:0000256" key="3">
    <source>
        <dbReference type="ARBA" id="ARBA00013017"/>
    </source>
</evidence>
<feature type="compositionally biased region" description="Basic residues" evidence="13">
    <location>
        <begin position="1"/>
        <end position="10"/>
    </location>
</feature>
<dbReference type="EMBL" id="LBIA02000001">
    <property type="protein sequence ID" value="TKT73140.1"/>
    <property type="molecule type" value="Genomic_DNA"/>
</dbReference>
<dbReference type="PANTHER" id="PTHR42801:SF4">
    <property type="entry name" value="AHPC_TSA FAMILY PROTEIN"/>
    <property type="match status" value="1"/>
</dbReference>
<dbReference type="RefSeq" id="WP_083992527.1">
    <property type="nucleotide sequence ID" value="NZ_LBIA02000001.1"/>
</dbReference>
<keyword evidence="8" id="KW-0676">Redox-active center</keyword>
<comment type="catalytic activity">
    <reaction evidence="12">
        <text>a hydroperoxide + [thioredoxin]-dithiol = an alcohol + [thioredoxin]-disulfide + H2O</text>
        <dbReference type="Rhea" id="RHEA:62620"/>
        <dbReference type="Rhea" id="RHEA-COMP:10698"/>
        <dbReference type="Rhea" id="RHEA-COMP:10700"/>
        <dbReference type="ChEBI" id="CHEBI:15377"/>
        <dbReference type="ChEBI" id="CHEBI:29950"/>
        <dbReference type="ChEBI" id="CHEBI:30879"/>
        <dbReference type="ChEBI" id="CHEBI:35924"/>
        <dbReference type="ChEBI" id="CHEBI:50058"/>
        <dbReference type="EC" id="1.11.1.24"/>
    </reaction>
</comment>
<evidence type="ECO:0000256" key="6">
    <source>
        <dbReference type="ARBA" id="ARBA00023002"/>
    </source>
</evidence>
<evidence type="ECO:0000256" key="11">
    <source>
        <dbReference type="ARBA" id="ARBA00042639"/>
    </source>
</evidence>
<dbReference type="FunFam" id="3.40.30.10:FF:000007">
    <property type="entry name" value="Thioredoxin-dependent thiol peroxidase"/>
    <property type="match status" value="1"/>
</dbReference>
<dbReference type="CDD" id="cd03017">
    <property type="entry name" value="PRX_BCP"/>
    <property type="match status" value="1"/>
</dbReference>
<feature type="compositionally biased region" description="Low complexity" evidence="13">
    <location>
        <begin position="51"/>
        <end position="77"/>
    </location>
</feature>
<keyword evidence="4" id="KW-0575">Peroxidase</keyword>
<dbReference type="SUPFAM" id="SSF52833">
    <property type="entry name" value="Thioredoxin-like"/>
    <property type="match status" value="1"/>
</dbReference>
<feature type="compositionally biased region" description="Low complexity" evidence="13">
    <location>
        <begin position="29"/>
        <end position="39"/>
    </location>
</feature>
<evidence type="ECO:0000256" key="4">
    <source>
        <dbReference type="ARBA" id="ARBA00022559"/>
    </source>
</evidence>
<dbReference type="OrthoDB" id="9812811at2"/>
<keyword evidence="5" id="KW-0049">Antioxidant</keyword>
<feature type="domain" description="Thioredoxin" evidence="14">
    <location>
        <begin position="98"/>
        <end position="249"/>
    </location>
</feature>
<evidence type="ECO:0000256" key="10">
    <source>
        <dbReference type="ARBA" id="ARBA00038489"/>
    </source>
</evidence>
<organism evidence="15 16">
    <name type="scientific">Afipia massiliensis</name>
    <dbReference type="NCBI Taxonomy" id="211460"/>
    <lineage>
        <taxon>Bacteria</taxon>
        <taxon>Pseudomonadati</taxon>
        <taxon>Pseudomonadota</taxon>
        <taxon>Alphaproteobacteria</taxon>
        <taxon>Hyphomicrobiales</taxon>
        <taxon>Nitrobacteraceae</taxon>
        <taxon>Afipia</taxon>
    </lineage>
</organism>
<dbReference type="InterPro" id="IPR013766">
    <property type="entry name" value="Thioredoxin_domain"/>
</dbReference>
<dbReference type="GO" id="GO:0008379">
    <property type="term" value="F:thioredoxin peroxidase activity"/>
    <property type="evidence" value="ECO:0007669"/>
    <property type="project" value="TreeGrafter"/>
</dbReference>
<dbReference type="PANTHER" id="PTHR42801">
    <property type="entry name" value="THIOREDOXIN-DEPENDENT PEROXIDE REDUCTASE"/>
    <property type="match status" value="1"/>
</dbReference>
<proteinExistence type="inferred from homology"/>
<evidence type="ECO:0000256" key="8">
    <source>
        <dbReference type="ARBA" id="ARBA00023284"/>
    </source>
</evidence>
<keyword evidence="16" id="KW-1185">Reference proteome</keyword>
<accession>A0A4U6BRD2</accession>
<evidence type="ECO:0000256" key="5">
    <source>
        <dbReference type="ARBA" id="ARBA00022862"/>
    </source>
</evidence>
<evidence type="ECO:0000259" key="14">
    <source>
        <dbReference type="PROSITE" id="PS51352"/>
    </source>
</evidence>
<evidence type="ECO:0000256" key="12">
    <source>
        <dbReference type="ARBA" id="ARBA00049091"/>
    </source>
</evidence>
<dbReference type="Pfam" id="PF00578">
    <property type="entry name" value="AhpC-TSA"/>
    <property type="match status" value="1"/>
</dbReference>
<feature type="region of interest" description="Disordered" evidence="13">
    <location>
        <begin position="1"/>
        <end position="92"/>
    </location>
</feature>
<dbReference type="Gene3D" id="3.40.30.10">
    <property type="entry name" value="Glutaredoxin"/>
    <property type="match status" value="1"/>
</dbReference>
<dbReference type="EC" id="1.11.1.24" evidence="3"/>
<evidence type="ECO:0000256" key="2">
    <source>
        <dbReference type="ARBA" id="ARBA00011245"/>
    </source>
</evidence>
<feature type="compositionally biased region" description="Basic residues" evidence="13">
    <location>
        <begin position="40"/>
        <end position="50"/>
    </location>
</feature>
<evidence type="ECO:0000313" key="16">
    <source>
        <dbReference type="Proteomes" id="UP000034832"/>
    </source>
</evidence>
<dbReference type="PROSITE" id="PS51352">
    <property type="entry name" value="THIOREDOXIN_2"/>
    <property type="match status" value="1"/>
</dbReference>
<gene>
    <name evidence="15" type="ORF">YH63_017875</name>
</gene>
<keyword evidence="7" id="KW-1015">Disulfide bond</keyword>
<dbReference type="GO" id="GO:0005737">
    <property type="term" value="C:cytoplasm"/>
    <property type="evidence" value="ECO:0007669"/>
    <property type="project" value="TreeGrafter"/>
</dbReference>
<keyword evidence="6" id="KW-0560">Oxidoreductase</keyword>
<dbReference type="GO" id="GO:0045454">
    <property type="term" value="P:cell redox homeostasis"/>
    <property type="evidence" value="ECO:0007669"/>
    <property type="project" value="TreeGrafter"/>
</dbReference>
<evidence type="ECO:0000256" key="1">
    <source>
        <dbReference type="ARBA" id="ARBA00003330"/>
    </source>
</evidence>